<evidence type="ECO:0000313" key="1">
    <source>
        <dbReference type="EMBL" id="KFD51721.1"/>
    </source>
</evidence>
<evidence type="ECO:0000313" key="3">
    <source>
        <dbReference type="Proteomes" id="UP000030764"/>
    </source>
</evidence>
<protein>
    <submittedName>
        <fullName evidence="2">Uncharacterized protein</fullName>
    </submittedName>
</protein>
<proteinExistence type="predicted"/>
<accession>A0A085NCA7</accession>
<dbReference type="Proteomes" id="UP000030764">
    <property type="component" value="Unassembled WGS sequence"/>
</dbReference>
<gene>
    <name evidence="1" type="ORF">M513_07417</name>
    <name evidence="2" type="ORF">M514_07417</name>
</gene>
<sequence length="188" mass="21059">MTTMESSMNRLLASIACASPFWVARMAGKSEQPLDQRSNLENEAKFSHCSSSPTSASKQQQSRQVWLDNFTSMFILRDVFSLLKLFGSKRPFERRLGDRLSCALYSPLLHANSSTRRPLFEHTVRLLSVAVVQGDAMIYLQGDSALEAKVSKEARKVSPTSTKRELSIFENRCACSFVDSNLLPPVAY</sequence>
<evidence type="ECO:0000313" key="2">
    <source>
        <dbReference type="EMBL" id="KFD67103.1"/>
    </source>
</evidence>
<dbReference type="AlphaFoldDB" id="A0A085NCA7"/>
<keyword evidence="3" id="KW-1185">Reference proteome</keyword>
<reference evidence="2 3" key="1">
    <citation type="journal article" date="2014" name="Nat. Genet.">
        <title>Genome and transcriptome of the porcine whipworm Trichuris suis.</title>
        <authorList>
            <person name="Jex A.R."/>
            <person name="Nejsum P."/>
            <person name="Schwarz E.M."/>
            <person name="Hu L."/>
            <person name="Young N.D."/>
            <person name="Hall R.S."/>
            <person name="Korhonen P.K."/>
            <person name="Liao S."/>
            <person name="Thamsborg S."/>
            <person name="Xia J."/>
            <person name="Xu P."/>
            <person name="Wang S."/>
            <person name="Scheerlinck J.P."/>
            <person name="Hofmann A."/>
            <person name="Sternberg P.W."/>
            <person name="Wang J."/>
            <person name="Gasser R.B."/>
        </authorList>
    </citation>
    <scope>NUCLEOTIDE SEQUENCE [LARGE SCALE GENOMIC DNA]</scope>
    <source>
        <strain evidence="2">DCEP-RM93F</strain>
        <strain evidence="1">DCEP-RM93M</strain>
    </source>
</reference>
<dbReference type="EMBL" id="KL363236">
    <property type="protein sequence ID" value="KFD51721.1"/>
    <property type="molecule type" value="Genomic_DNA"/>
</dbReference>
<dbReference type="Proteomes" id="UP000030758">
    <property type="component" value="Unassembled WGS sequence"/>
</dbReference>
<organism evidence="2">
    <name type="scientific">Trichuris suis</name>
    <name type="common">pig whipworm</name>
    <dbReference type="NCBI Taxonomy" id="68888"/>
    <lineage>
        <taxon>Eukaryota</taxon>
        <taxon>Metazoa</taxon>
        <taxon>Ecdysozoa</taxon>
        <taxon>Nematoda</taxon>
        <taxon>Enoplea</taxon>
        <taxon>Dorylaimia</taxon>
        <taxon>Trichinellida</taxon>
        <taxon>Trichuridae</taxon>
        <taxon>Trichuris</taxon>
    </lineage>
</organism>
<name>A0A085NCA7_9BILA</name>
<dbReference type="EMBL" id="KL367518">
    <property type="protein sequence ID" value="KFD67103.1"/>
    <property type="molecule type" value="Genomic_DNA"/>
</dbReference>